<evidence type="ECO:0008006" key="4">
    <source>
        <dbReference type="Google" id="ProtNLM"/>
    </source>
</evidence>
<keyword evidence="3" id="KW-1185">Reference proteome</keyword>
<reference evidence="3" key="1">
    <citation type="journal article" date="2019" name="Int. J. Syst. Evol. Microbiol.">
        <title>The Global Catalogue of Microorganisms (GCM) 10K type strain sequencing project: providing services to taxonomists for standard genome sequencing and annotation.</title>
        <authorList>
            <consortium name="The Broad Institute Genomics Platform"/>
            <consortium name="The Broad Institute Genome Sequencing Center for Infectious Disease"/>
            <person name="Wu L."/>
            <person name="Ma J."/>
        </authorList>
    </citation>
    <scope>NUCLEOTIDE SEQUENCE [LARGE SCALE GENOMIC DNA]</scope>
    <source>
        <strain evidence="3">JCM 18303</strain>
    </source>
</reference>
<feature type="region of interest" description="Disordered" evidence="1">
    <location>
        <begin position="1"/>
        <end position="59"/>
    </location>
</feature>
<comment type="caution">
    <text evidence="2">The sequence shown here is derived from an EMBL/GenBank/DDBJ whole genome shotgun (WGS) entry which is preliminary data.</text>
</comment>
<feature type="compositionally biased region" description="Acidic residues" evidence="1">
    <location>
        <begin position="23"/>
        <end position="40"/>
    </location>
</feature>
<evidence type="ECO:0000313" key="3">
    <source>
        <dbReference type="Proteomes" id="UP001428817"/>
    </source>
</evidence>
<dbReference type="Proteomes" id="UP001428817">
    <property type="component" value="Unassembled WGS sequence"/>
</dbReference>
<feature type="compositionally biased region" description="Acidic residues" evidence="1">
    <location>
        <begin position="48"/>
        <end position="59"/>
    </location>
</feature>
<organism evidence="2 3">
    <name type="scientific">Pseudonocardia eucalypti</name>
    <dbReference type="NCBI Taxonomy" id="648755"/>
    <lineage>
        <taxon>Bacteria</taxon>
        <taxon>Bacillati</taxon>
        <taxon>Actinomycetota</taxon>
        <taxon>Actinomycetes</taxon>
        <taxon>Pseudonocardiales</taxon>
        <taxon>Pseudonocardiaceae</taxon>
        <taxon>Pseudonocardia</taxon>
    </lineage>
</organism>
<feature type="compositionally biased region" description="Basic and acidic residues" evidence="1">
    <location>
        <begin position="12"/>
        <end position="22"/>
    </location>
</feature>
<accession>A0ABP9QSV6</accession>
<sequence length="59" mass="6640">MTSSEQPESDVLEQRRALRPDEPVPELDQELANDADEADALEQRSPVDDPDDPDEYRSG</sequence>
<evidence type="ECO:0000256" key="1">
    <source>
        <dbReference type="SAM" id="MobiDB-lite"/>
    </source>
</evidence>
<dbReference type="EMBL" id="BAABJP010000037">
    <property type="protein sequence ID" value="GAA5166980.1"/>
    <property type="molecule type" value="Genomic_DNA"/>
</dbReference>
<name>A0ABP9QSV6_9PSEU</name>
<dbReference type="RefSeq" id="WP_185059768.1">
    <property type="nucleotide sequence ID" value="NZ_BAABJP010000037.1"/>
</dbReference>
<protein>
    <recommendedName>
        <fullName evidence="4">Chromosome partitioning protein</fullName>
    </recommendedName>
</protein>
<evidence type="ECO:0000313" key="2">
    <source>
        <dbReference type="EMBL" id="GAA5166980.1"/>
    </source>
</evidence>
<proteinExistence type="predicted"/>
<gene>
    <name evidence="2" type="ORF">GCM10023321_58900</name>
</gene>